<organism evidence="1 2">
    <name type="scientific">Smallanthus sonchifolius</name>
    <dbReference type="NCBI Taxonomy" id="185202"/>
    <lineage>
        <taxon>Eukaryota</taxon>
        <taxon>Viridiplantae</taxon>
        <taxon>Streptophyta</taxon>
        <taxon>Embryophyta</taxon>
        <taxon>Tracheophyta</taxon>
        <taxon>Spermatophyta</taxon>
        <taxon>Magnoliopsida</taxon>
        <taxon>eudicotyledons</taxon>
        <taxon>Gunneridae</taxon>
        <taxon>Pentapetalae</taxon>
        <taxon>asterids</taxon>
        <taxon>campanulids</taxon>
        <taxon>Asterales</taxon>
        <taxon>Asteraceae</taxon>
        <taxon>Asteroideae</taxon>
        <taxon>Heliantheae alliance</taxon>
        <taxon>Millerieae</taxon>
        <taxon>Smallanthus</taxon>
    </lineage>
</organism>
<protein>
    <submittedName>
        <fullName evidence="1">Uncharacterized protein</fullName>
    </submittedName>
</protein>
<sequence length="1842" mass="207750">MSNVSASQSSTAHASVSSSSVPQQGNTASTPPPSPIKLQTDNFDKVTIEVAKEHMALLSTVVNSYDSLVAGQVGNSHLTAEDYAQIDKDEMDQIDIIWALASAVRRARDYVKRTGKTLEGNKDTTYGFDLYAVVCFNCGEKGHFARQCEKPKQTGNRNPFNNRQSQPKAQNQNTETKLVPVTLAQDKDTSSGTKAMVVQTDETVDWSFKFGADGCSGDRAYMAKAVEINEESDSDAEREIASESSSAEDDTSSNSSGFTAENEEKSSVISSSQSTADVDDNNSSSESTCSCAFMKKVETLKSHNTDLIADLTNCLEANRVLKGNELAFKNKIDLLNRQVHELEICVINKQNAITFYVNTIDETKKKLALVECDYETLNQKLKSYSNSSYLLDYMISRRTGKKNVGFGYKNCPPPVLNTMVNTPDDNPIIDFKVKTPLVVDPTENKISQPKVNDNGASTSKSQCVDGMVEEWDEDDDECPTLGLGHKNSSAPQNDSIAGESVQSNKPLSSAEQKEAKAGGSKTHQSENQYRSPRLVERRYCFECGTKGHVVVNCTYIQKPSKRVNHFPENKQKFLKSKSNFFTQQQVHQKKVKQKMHDLLVSDSSYTPVQIVKQSTVYHKHSLHKQHVWKAKSDDASDDCTSKSNGCSKNPQGQWMDCTVVLYNPISNNWIIDSGASRHMTGNLALLFDVRNIKGGYVSFAGDKVGFISAQGTLSNGVVSFEKEFKVLFDDKHCYILKKEFMIPEDMVVMSAPRVNDFYILDISQASSSVSTASCFVSKATEKDSILWHKRMGHLSLRKMNHLVHKNLVEGVTVKSFHLPDVCVSCKKGKQTKKSHKHKSQHSITIPLELLHMDLFGPINRKSIAGDLYCLVVTDEYSRYSWVMFLKEKSETFEYLEILITKLESLYKLKVRRIRSDNGTEFKNHLMETFCQKLGIHHEFSAPYVPQMNGVAERKNRTLIEAARTMLADSNLPVQFWNEAIANACYTLNRVLVVKRHDKTCFELLHRRKPNLQYLESFGAPCTMLKKDAHGKFNEKVEECYFLGYSTPNKRIYNKASGNVEEWYHVDVQKYTSPTAGKGLPWMFDYEELFASFNLPPECSDEEVAVQMMYDAQNAPDEHVQPTPSSSDIPESSNNTQVTQDDDSSSSSEYEGSRQEIDQVIEDPSHDVVQLSDDVSHSVAIEQSITNLDQTVEVPAHPVGRIDRIHPQQNIIGDPTSGEELLQFQKLGVWKLVDLPKGAKKIGTRWVLRCKRDDQGIVIRNKARLVVQGFRQIEGIDYNEVFAPVARLEAIRIFLAYASYKRFKVYQMDVKSAFLHGEISEVVYVSQPPGFEDPMHRDRVYKLDKALYGLHQAPRAWYETLSTHLLNNGFRRGVIDCTLFIREKGGELLMVQVYVDDIIFGSTNDVLCKEFERVMQDKFEMSSMGEMKFFLGLQVDQSETGIFLHQTNYVGDILSRFSMTDAKPAGTPLAINHGISPDDKGEYIDATLYRAMIGSLMYLTASRPDIMFATCLCARYQSKPKVSHLITVKRIFRYLKGTPDLGLWYSNDDNFELTAYSDSDYGGCKTDFKSTSAGCHCCYQIIWIQQQLRDYGLQFSNTPIYVDNSAAIAITKNPVQHSKTKHIGIKYHFIRDCFEKKLIDVVQINTDFQKADLYTKAFDKPRFLFLLEVNGMKKKDDGIVPFVRMDEQNGSLVRMDDENRLIVMAHRAPVVLKASIKINICAYMIPTSKNARPFVGMIEFLSRSRIAHAISHHRTPYTPHQREFWTSAEIDCEVSPPVIRGKIAGQDVVVSAAHIRRLCQFGDHPEDPVTLDKYLFRGCFMRIKYDGNVAEGVLNKANLCPQY</sequence>
<proteinExistence type="predicted"/>
<reference evidence="1 2" key="2">
    <citation type="journal article" date="2022" name="Mol. Ecol. Resour.">
        <title>The genomes of chicory, endive, great burdock and yacon provide insights into Asteraceae paleo-polyploidization history and plant inulin production.</title>
        <authorList>
            <person name="Fan W."/>
            <person name="Wang S."/>
            <person name="Wang H."/>
            <person name="Wang A."/>
            <person name="Jiang F."/>
            <person name="Liu H."/>
            <person name="Zhao H."/>
            <person name="Xu D."/>
            <person name="Zhang Y."/>
        </authorList>
    </citation>
    <scope>NUCLEOTIDE SEQUENCE [LARGE SCALE GENOMIC DNA]</scope>
    <source>
        <strain evidence="2">cv. Yunnan</strain>
        <tissue evidence="1">Leaves</tissue>
    </source>
</reference>
<comment type="caution">
    <text evidence="1">The sequence shown here is derived from an EMBL/GenBank/DDBJ whole genome shotgun (WGS) entry which is preliminary data.</text>
</comment>
<accession>A0ACB9I2U0</accession>
<dbReference type="Proteomes" id="UP001056120">
    <property type="component" value="Linkage Group LG10"/>
</dbReference>
<keyword evidence="2" id="KW-1185">Reference proteome</keyword>
<evidence type="ECO:0000313" key="2">
    <source>
        <dbReference type="Proteomes" id="UP001056120"/>
    </source>
</evidence>
<reference evidence="2" key="1">
    <citation type="journal article" date="2022" name="Mol. Ecol. Resour.">
        <title>The genomes of chicory, endive, great burdock and yacon provide insights into Asteraceae palaeo-polyploidization history and plant inulin production.</title>
        <authorList>
            <person name="Fan W."/>
            <person name="Wang S."/>
            <person name="Wang H."/>
            <person name="Wang A."/>
            <person name="Jiang F."/>
            <person name="Liu H."/>
            <person name="Zhao H."/>
            <person name="Xu D."/>
            <person name="Zhang Y."/>
        </authorList>
    </citation>
    <scope>NUCLEOTIDE SEQUENCE [LARGE SCALE GENOMIC DNA]</scope>
    <source>
        <strain evidence="2">cv. Yunnan</strain>
    </source>
</reference>
<gene>
    <name evidence="1" type="ORF">L1987_30465</name>
</gene>
<dbReference type="EMBL" id="CM042027">
    <property type="protein sequence ID" value="KAI3802334.1"/>
    <property type="molecule type" value="Genomic_DNA"/>
</dbReference>
<evidence type="ECO:0000313" key="1">
    <source>
        <dbReference type="EMBL" id="KAI3802334.1"/>
    </source>
</evidence>
<name>A0ACB9I2U0_9ASTR</name>